<dbReference type="InterPro" id="IPR000152">
    <property type="entry name" value="EGF-type_Asp/Asn_hydroxyl_site"/>
</dbReference>
<evidence type="ECO:0000256" key="14">
    <source>
        <dbReference type="PROSITE-ProRule" id="PRU00124"/>
    </source>
</evidence>
<dbReference type="PROSITE" id="PS50026">
    <property type="entry name" value="EGF_3"/>
    <property type="match status" value="1"/>
</dbReference>
<feature type="disulfide bond" evidence="14">
    <location>
        <begin position="116"/>
        <end position="131"/>
    </location>
</feature>
<evidence type="ECO:0000256" key="7">
    <source>
        <dbReference type="ARBA" id="ARBA00022737"/>
    </source>
</evidence>
<dbReference type="CDD" id="cd00112">
    <property type="entry name" value="LDLa"/>
    <property type="match status" value="7"/>
</dbReference>
<dbReference type="PROSITE" id="PS01187">
    <property type="entry name" value="EGF_CA"/>
    <property type="match status" value="1"/>
</dbReference>
<feature type="region of interest" description="Disordered" evidence="16">
    <location>
        <begin position="877"/>
        <end position="898"/>
    </location>
</feature>
<dbReference type="InterPro" id="IPR000033">
    <property type="entry name" value="LDLR_classB_rpt"/>
</dbReference>
<dbReference type="SMART" id="SM00135">
    <property type="entry name" value="LY"/>
    <property type="match status" value="5"/>
</dbReference>
<evidence type="ECO:0000256" key="6">
    <source>
        <dbReference type="ARBA" id="ARBA00022729"/>
    </source>
</evidence>
<dbReference type="SUPFAM" id="SSF57424">
    <property type="entry name" value="LDL receptor-like module"/>
    <property type="match status" value="7"/>
</dbReference>
<evidence type="ECO:0000256" key="1">
    <source>
        <dbReference type="ARBA" id="ARBA00004308"/>
    </source>
</evidence>
<accession>A0A914DQE3</accession>
<keyword evidence="9" id="KW-0472">Membrane</keyword>
<dbReference type="GO" id="GO:0006898">
    <property type="term" value="P:receptor-mediated endocytosis"/>
    <property type="evidence" value="ECO:0007669"/>
    <property type="project" value="TreeGrafter"/>
</dbReference>
<protein>
    <submittedName>
        <fullName evidence="20">EGF-like domain-containing protein</fullName>
    </submittedName>
</protein>
<dbReference type="InterPro" id="IPR023415">
    <property type="entry name" value="LDLR_class-A_CS"/>
</dbReference>
<keyword evidence="3 13" id="KW-0245">EGF-like domain</keyword>
<evidence type="ECO:0000313" key="20">
    <source>
        <dbReference type="WBParaSite" id="ACRNAN_scaffold3603.g28175.t1"/>
    </source>
</evidence>
<evidence type="ECO:0000256" key="9">
    <source>
        <dbReference type="ARBA" id="ARBA00023136"/>
    </source>
</evidence>
<dbReference type="Pfam" id="PF07645">
    <property type="entry name" value="EGF_CA"/>
    <property type="match status" value="1"/>
</dbReference>
<dbReference type="Gene3D" id="2.120.10.30">
    <property type="entry name" value="TolB, C-terminal domain"/>
    <property type="match status" value="1"/>
</dbReference>
<evidence type="ECO:0000256" key="15">
    <source>
        <dbReference type="PROSITE-ProRule" id="PRU00461"/>
    </source>
</evidence>
<dbReference type="Gene3D" id="4.10.400.10">
    <property type="entry name" value="Low-density Lipoprotein Receptor"/>
    <property type="match status" value="7"/>
</dbReference>
<feature type="disulfide bond" evidence="14">
    <location>
        <begin position="55"/>
        <end position="70"/>
    </location>
</feature>
<dbReference type="FunFam" id="4.10.400.10:FF:000011">
    <property type="entry name" value="Low-density lipoprotein receptor-related protein 1"/>
    <property type="match status" value="1"/>
</dbReference>
<comment type="subcellular location">
    <subcellularLocation>
        <location evidence="1">Endomembrane system</location>
    </subcellularLocation>
    <subcellularLocation>
        <location evidence="2">Membrane</location>
        <topology evidence="2">Single-pass type I membrane protein</topology>
    </subcellularLocation>
</comment>
<dbReference type="SMART" id="SM00192">
    <property type="entry name" value="LDLa"/>
    <property type="match status" value="7"/>
</dbReference>
<evidence type="ECO:0000256" key="17">
    <source>
        <dbReference type="SAM" id="SignalP"/>
    </source>
</evidence>
<dbReference type="Pfam" id="PF00058">
    <property type="entry name" value="Ldl_recept_b"/>
    <property type="match status" value="3"/>
</dbReference>
<evidence type="ECO:0000256" key="13">
    <source>
        <dbReference type="PROSITE-ProRule" id="PRU00076"/>
    </source>
</evidence>
<keyword evidence="8" id="KW-1133">Transmembrane helix</keyword>
<proteinExistence type="predicted"/>
<evidence type="ECO:0000256" key="12">
    <source>
        <dbReference type="ARBA" id="ARBA00023180"/>
    </source>
</evidence>
<evidence type="ECO:0000313" key="19">
    <source>
        <dbReference type="Proteomes" id="UP000887540"/>
    </source>
</evidence>
<dbReference type="InterPro" id="IPR051221">
    <property type="entry name" value="LDLR-related"/>
</dbReference>
<feature type="disulfide bond" evidence="14">
    <location>
        <begin position="36"/>
        <end position="48"/>
    </location>
</feature>
<feature type="repeat" description="LDL-receptor class B" evidence="15">
    <location>
        <begin position="643"/>
        <end position="687"/>
    </location>
</feature>
<dbReference type="GO" id="GO:0016324">
    <property type="term" value="C:apical plasma membrane"/>
    <property type="evidence" value="ECO:0007669"/>
    <property type="project" value="TreeGrafter"/>
</dbReference>
<dbReference type="Pfam" id="PF00057">
    <property type="entry name" value="Ldl_recept_a"/>
    <property type="match status" value="6"/>
</dbReference>
<dbReference type="InterPro" id="IPR036055">
    <property type="entry name" value="LDL_receptor-like_sf"/>
</dbReference>
<dbReference type="SMART" id="SM00179">
    <property type="entry name" value="EGF_CA"/>
    <property type="match status" value="1"/>
</dbReference>
<dbReference type="PROSITE" id="PS01209">
    <property type="entry name" value="LDLRA_1"/>
    <property type="match status" value="2"/>
</dbReference>
<keyword evidence="12" id="KW-0325">Glycoprotein</keyword>
<dbReference type="Gene3D" id="2.10.25.10">
    <property type="entry name" value="Laminin"/>
    <property type="match status" value="1"/>
</dbReference>
<dbReference type="WBParaSite" id="ACRNAN_scaffold3603.g28175.t1">
    <property type="protein sequence ID" value="ACRNAN_scaffold3603.g28175.t1"/>
    <property type="gene ID" value="ACRNAN_scaffold3603.g28175"/>
</dbReference>
<evidence type="ECO:0000256" key="3">
    <source>
        <dbReference type="ARBA" id="ARBA00022536"/>
    </source>
</evidence>
<sequence>MNRLNLIFLLFYVCLVFIEAGVNPIPNNPSLTQHECPNNMFKCKSGRCIPQSWKCDGDNDCDDDSDEAECSQHESRCNSQEYECIGLGVGQNDYIFHLTQNASLFHHNCIPNAWKCDGEFDCPNKDDELNCGNFACGTDQFKCISNQDGNFGSCIPNAWKCDGQADCANGEDEKDCINEHNGCDNNHEFQCHDGSCIYKNWKCDGDEDCLDGSDEIDETCQLDTCDTRTKFKCKNVNFCIPISWKCDGDADCIDHSDEMDCDSGFHPNKTHECHTYEFRCKSGVECISKDWKCDGDLDCSDGSDESEETCPTQEECEKGFSRCKNFPHECIKNSDFCNGEEDCHDGYDEKFNFDGTTCTFDFSLVPEEDCDPKTQYKCPGSPTQCVDYVDLCTNNHLCVDETICKENIYLCNQTNNNCVTHKTKFNTNVYHCAHGFHVVDHADGICEDIDECKEVGICDHKCINLPGSFRCECHSGFELTYTNKNDSRSLLNIPTRCRAMGEAPILLLSNRAAIRQYDLNTHRYLKFIDKLGSAVAMDYWLKNSAIIWSDVAEEKIYMCNLTENLLFSKMIDCADDGNHVVLVEHNISTPDGLAVDWIHGLLFWTDTGLDTINVMDLRTKQRRVLISKDLDEPRAIAVDPKRGLIFWTDWGNQARIERASMDGNDRVIIVQGDNVRWPNGMTLDILDERIYWADAKTKTIASVDYNGKDWRTILQSHTQIKHPFALTVFEEKLYWTDWEQEGVFVMNKFDGTDVKPLTSGVAGPMTVRVYHHAVQPEYPNKCNHHSCSDGAICLPKGHYFDNKGKPRPQNGLPYTCDYAIGYKAGEDPTMIVPKLSQKHVNADEKPPMVKETLTPQRVFNYEGLHFDNPVYRLTVDDRDPKMDSMPDTSLGPISAVQV</sequence>
<evidence type="ECO:0000256" key="10">
    <source>
        <dbReference type="ARBA" id="ARBA00023157"/>
    </source>
</evidence>
<dbReference type="GO" id="GO:0005509">
    <property type="term" value="F:calcium ion binding"/>
    <property type="evidence" value="ECO:0007669"/>
    <property type="project" value="InterPro"/>
</dbReference>
<comment type="caution">
    <text evidence="13">Lacks conserved residue(s) required for the propagation of feature annotation.</text>
</comment>
<dbReference type="SMART" id="SM00181">
    <property type="entry name" value="EGF"/>
    <property type="match status" value="2"/>
</dbReference>
<keyword evidence="4" id="KW-0254">Endocytosis</keyword>
<dbReference type="PROSITE" id="PS51120">
    <property type="entry name" value="LDLRB"/>
    <property type="match status" value="3"/>
</dbReference>
<keyword evidence="7" id="KW-0677">Repeat</keyword>
<dbReference type="GO" id="GO:0043235">
    <property type="term" value="C:receptor complex"/>
    <property type="evidence" value="ECO:0007669"/>
    <property type="project" value="TreeGrafter"/>
</dbReference>
<dbReference type="InterPro" id="IPR000742">
    <property type="entry name" value="EGF"/>
</dbReference>
<dbReference type="PROSITE" id="PS50068">
    <property type="entry name" value="LDLRA_2"/>
    <property type="match status" value="7"/>
</dbReference>
<dbReference type="SUPFAM" id="SSF57196">
    <property type="entry name" value="EGF/Laminin"/>
    <property type="match status" value="1"/>
</dbReference>
<dbReference type="InterPro" id="IPR001881">
    <property type="entry name" value="EGF-like_Ca-bd_dom"/>
</dbReference>
<dbReference type="AlphaFoldDB" id="A0A914DQE3"/>
<reference evidence="20" key="1">
    <citation type="submission" date="2022-11" db="UniProtKB">
        <authorList>
            <consortium name="WormBaseParasite"/>
        </authorList>
    </citation>
    <scope>IDENTIFICATION</scope>
</reference>
<dbReference type="InterPro" id="IPR011042">
    <property type="entry name" value="6-blade_b-propeller_TolB-like"/>
</dbReference>
<keyword evidence="6 17" id="KW-0732">Signal</keyword>
<evidence type="ECO:0000256" key="2">
    <source>
        <dbReference type="ARBA" id="ARBA00004479"/>
    </source>
</evidence>
<evidence type="ECO:0000256" key="11">
    <source>
        <dbReference type="ARBA" id="ARBA00023170"/>
    </source>
</evidence>
<dbReference type="InterPro" id="IPR002172">
    <property type="entry name" value="LDrepeatLR_classA_rpt"/>
</dbReference>
<dbReference type="PROSITE" id="PS00010">
    <property type="entry name" value="ASX_HYDROXYL"/>
    <property type="match status" value="1"/>
</dbReference>
<keyword evidence="5" id="KW-0812">Transmembrane</keyword>
<name>A0A914DQE3_9BILA</name>
<dbReference type="GO" id="GO:0042562">
    <property type="term" value="F:hormone binding"/>
    <property type="evidence" value="ECO:0007669"/>
    <property type="project" value="TreeGrafter"/>
</dbReference>
<evidence type="ECO:0000256" key="5">
    <source>
        <dbReference type="ARBA" id="ARBA00022692"/>
    </source>
</evidence>
<feature type="disulfide bond" evidence="14">
    <location>
        <begin position="161"/>
        <end position="176"/>
    </location>
</feature>
<evidence type="ECO:0000259" key="18">
    <source>
        <dbReference type="PROSITE" id="PS50026"/>
    </source>
</evidence>
<evidence type="ECO:0000256" key="8">
    <source>
        <dbReference type="ARBA" id="ARBA00022989"/>
    </source>
</evidence>
<feature type="repeat" description="LDL-receptor class B" evidence="15">
    <location>
        <begin position="600"/>
        <end position="642"/>
    </location>
</feature>
<dbReference type="FunFam" id="2.10.25.10:FF:000009">
    <property type="entry name" value="Low-density lipoprotein receptor isoform 1"/>
    <property type="match status" value="1"/>
</dbReference>
<evidence type="ECO:0000256" key="16">
    <source>
        <dbReference type="SAM" id="MobiDB-lite"/>
    </source>
</evidence>
<keyword evidence="11" id="KW-0675">Receptor</keyword>
<feature type="signal peptide" evidence="17">
    <location>
        <begin position="1"/>
        <end position="20"/>
    </location>
</feature>
<feature type="disulfide bond" evidence="13">
    <location>
        <begin position="452"/>
        <end position="462"/>
    </location>
</feature>
<dbReference type="InterPro" id="IPR018097">
    <property type="entry name" value="EGF_Ca-bd_CS"/>
</dbReference>
<feature type="domain" description="EGF-like" evidence="18">
    <location>
        <begin position="448"/>
        <end position="483"/>
    </location>
</feature>
<keyword evidence="10 13" id="KW-1015">Disulfide bond</keyword>
<dbReference type="CDD" id="cd00054">
    <property type="entry name" value="EGF_CA"/>
    <property type="match status" value="1"/>
</dbReference>
<dbReference type="PANTHER" id="PTHR22722">
    <property type="entry name" value="LOW-DENSITY LIPOPROTEIN RECEPTOR-RELATED PROTEIN 2-RELATED"/>
    <property type="match status" value="1"/>
</dbReference>
<feature type="disulfide bond" evidence="14">
    <location>
        <begin position="43"/>
        <end position="61"/>
    </location>
</feature>
<evidence type="ECO:0000256" key="4">
    <source>
        <dbReference type="ARBA" id="ARBA00022583"/>
    </source>
</evidence>
<feature type="chain" id="PRO_5037115218" evidence="17">
    <location>
        <begin position="21"/>
        <end position="898"/>
    </location>
</feature>
<dbReference type="Proteomes" id="UP000887540">
    <property type="component" value="Unplaced"/>
</dbReference>
<dbReference type="PANTHER" id="PTHR22722:SF14">
    <property type="entry name" value="MEGALIN, ISOFORM A"/>
    <property type="match status" value="1"/>
</dbReference>
<feature type="disulfide bond" evidence="14">
    <location>
        <begin position="191"/>
        <end position="209"/>
    </location>
</feature>
<dbReference type="GO" id="GO:0012505">
    <property type="term" value="C:endomembrane system"/>
    <property type="evidence" value="ECO:0007669"/>
    <property type="project" value="UniProtKB-SubCell"/>
</dbReference>
<dbReference type="FunFam" id="2.120.10.30:FF:000241">
    <property type="entry name" value="Low-density lipoprotein receptor-related protein 6"/>
    <property type="match status" value="1"/>
</dbReference>
<keyword evidence="19" id="KW-1185">Reference proteome</keyword>
<feature type="repeat" description="LDL-receptor class B" evidence="15">
    <location>
        <begin position="688"/>
        <end position="732"/>
    </location>
</feature>
<dbReference type="PRINTS" id="PR00261">
    <property type="entry name" value="LDLRECEPTOR"/>
</dbReference>
<feature type="disulfide bond" evidence="14">
    <location>
        <begin position="246"/>
        <end position="261"/>
    </location>
</feature>
<dbReference type="InterPro" id="IPR049883">
    <property type="entry name" value="NOTCH1_EGF-like"/>
</dbReference>
<organism evidence="19 20">
    <name type="scientific">Acrobeloides nanus</name>
    <dbReference type="NCBI Taxonomy" id="290746"/>
    <lineage>
        <taxon>Eukaryota</taxon>
        <taxon>Metazoa</taxon>
        <taxon>Ecdysozoa</taxon>
        <taxon>Nematoda</taxon>
        <taxon>Chromadorea</taxon>
        <taxon>Rhabditida</taxon>
        <taxon>Tylenchina</taxon>
        <taxon>Cephalobomorpha</taxon>
        <taxon>Cephaloboidea</taxon>
        <taxon>Cephalobidae</taxon>
        <taxon>Acrobeloides</taxon>
    </lineage>
</organism>
<dbReference type="SUPFAM" id="SSF63825">
    <property type="entry name" value="YWTD domain"/>
    <property type="match status" value="1"/>
</dbReference>